<evidence type="ECO:0000313" key="2">
    <source>
        <dbReference type="Proteomes" id="UP000256257"/>
    </source>
</evidence>
<comment type="caution">
    <text evidence="1">The sequence shown here is derived from an EMBL/GenBank/DDBJ whole genome shotgun (WGS) entry which is preliminary data.</text>
</comment>
<evidence type="ECO:0000313" key="1">
    <source>
        <dbReference type="EMBL" id="REC48606.1"/>
    </source>
</evidence>
<name>A0A3D9B5U0_9FLAO</name>
<reference evidence="1 2" key="1">
    <citation type="submission" date="2018-06" db="EMBL/GenBank/DDBJ databases">
        <title>Novel Chryseobacterium species.</title>
        <authorList>
            <person name="Newman J."/>
            <person name="Hugo C."/>
            <person name="Oosthuizen L."/>
            <person name="Charimba G."/>
        </authorList>
    </citation>
    <scope>NUCLEOTIDE SEQUENCE [LARGE SCALE GENOMIC DNA]</scope>
    <source>
        <strain evidence="1 2">7_F195</strain>
    </source>
</reference>
<dbReference type="EMBL" id="QNVV01000004">
    <property type="protein sequence ID" value="REC48606.1"/>
    <property type="molecule type" value="Genomic_DNA"/>
</dbReference>
<organism evidence="1 2">
    <name type="scientific">Chryseobacterium pennipullorum</name>
    <dbReference type="NCBI Taxonomy" id="2258963"/>
    <lineage>
        <taxon>Bacteria</taxon>
        <taxon>Pseudomonadati</taxon>
        <taxon>Bacteroidota</taxon>
        <taxon>Flavobacteriia</taxon>
        <taxon>Flavobacteriales</taxon>
        <taxon>Weeksellaceae</taxon>
        <taxon>Chryseobacterium group</taxon>
        <taxon>Chryseobacterium</taxon>
    </lineage>
</organism>
<dbReference type="Proteomes" id="UP000256257">
    <property type="component" value="Unassembled WGS sequence"/>
</dbReference>
<gene>
    <name evidence="1" type="ORF">DRF67_07245</name>
</gene>
<dbReference type="SUPFAM" id="SSF69304">
    <property type="entry name" value="Tricorn protease N-terminal domain"/>
    <property type="match status" value="1"/>
</dbReference>
<accession>A0A3D9B5U0</accession>
<evidence type="ECO:0008006" key="3">
    <source>
        <dbReference type="Google" id="ProtNLM"/>
    </source>
</evidence>
<dbReference type="PROSITE" id="PS51257">
    <property type="entry name" value="PROKAR_LIPOPROTEIN"/>
    <property type="match status" value="1"/>
</dbReference>
<dbReference type="AlphaFoldDB" id="A0A3D9B5U0"/>
<sequence length="312" mass="36101">MSKVIYMFLLILLYSCNQSKKKSNLNGFDVSPDTKNIVFSYKVDSLYLVCTQPINNGRPSIIFKSSGNYVNPKYINNGKTIVALYYPHNDLVPEFHFYDTASHKINKRVKVDHGFISDYIFLPSNKIFYLQARTFQSYSKIAPKAYHDFDIYELDLNTLKSKRISNLNSYSMREILNVGKDSLLISRQGEPNESGLFLFNIKLDNKDQNVLNKIKIENDTLRNSTLYSNPVILSNNNILCASSYQMVRLDLKAKKEHPVLPSTGYHYNIIRNVKDLIFYQQNDNTNNIYYFNLGDKKINFLNITLGKKDVAK</sequence>
<keyword evidence="2" id="KW-1185">Reference proteome</keyword>
<dbReference type="RefSeq" id="WP_115927627.1">
    <property type="nucleotide sequence ID" value="NZ_QNVV01000004.1"/>
</dbReference>
<protein>
    <recommendedName>
        <fullName evidence="3">TolB-like 6-blade propeller-like</fullName>
    </recommendedName>
</protein>
<proteinExistence type="predicted"/>
<dbReference type="OrthoDB" id="9815657at2"/>